<dbReference type="Pfam" id="PF01426">
    <property type="entry name" value="BAH"/>
    <property type="match status" value="1"/>
</dbReference>
<feature type="region of interest" description="Disordered" evidence="1">
    <location>
        <begin position="1"/>
        <end position="45"/>
    </location>
</feature>
<dbReference type="InterPro" id="IPR003618">
    <property type="entry name" value="TFIIS_cen_dom"/>
</dbReference>
<reference evidence="4 5" key="1">
    <citation type="submission" date="2020-04" db="EMBL/GenBank/DDBJ databases">
        <title>Plant Genome Project.</title>
        <authorList>
            <person name="Zhang R.-G."/>
        </authorList>
    </citation>
    <scope>NUCLEOTIDE SEQUENCE [LARGE SCALE GENOMIC DNA]</scope>
    <source>
        <strain evidence="4">YNK0</strain>
        <tissue evidence="4">Leaf</tissue>
    </source>
</reference>
<dbReference type="SMART" id="SM00439">
    <property type="entry name" value="BAH"/>
    <property type="match status" value="1"/>
</dbReference>
<dbReference type="PROSITE" id="PS51038">
    <property type="entry name" value="BAH"/>
    <property type="match status" value="1"/>
</dbReference>
<protein>
    <submittedName>
        <fullName evidence="4">Uncharacterized protein</fullName>
    </submittedName>
</protein>
<feature type="domain" description="BAH" evidence="2">
    <location>
        <begin position="79"/>
        <end position="198"/>
    </location>
</feature>
<dbReference type="GO" id="GO:0003682">
    <property type="term" value="F:chromatin binding"/>
    <property type="evidence" value="ECO:0007669"/>
    <property type="project" value="InterPro"/>
</dbReference>
<evidence type="ECO:0000259" key="2">
    <source>
        <dbReference type="PROSITE" id="PS51038"/>
    </source>
</evidence>
<dbReference type="CDD" id="cd04713">
    <property type="entry name" value="BAH_plant_3"/>
    <property type="match status" value="1"/>
</dbReference>
<sequence>MGNRRFTHISISDDEDEGAKPPLSSSYAEAEQPKKKKKMKLEEVPEDAKPIGEVIGVSGKGREKRNHFQAFEYDGDRFELIEVEDPVLLSPEDVGQKPYVAIIKDITRARDGSMWVTGQWFYRPEEAEKRRGGSWEARDTSELFYSFHRDEVPAESVKHKCVVHFVPLNKQLPLRTQHPGFIVQRVYDTVEKKLWKLTDRDYEDTKQHEIDLLVEKTRVRLGELPDIETEDASTDQEDQLNKRMLRRKNMSLLDVSREDDGVSRSDQHLKAETPESCPSNASEFYSILANFNALTGDTHRDKWLEKLLQGIQFVCSSKENVKTSDKAKGGSFGIGHDPSGNNQSETSDGSQEKSMKGDRTFWWPDAAVPAITALEKASHGALSFDYQKYNQKMRQMLFNLKNNGLLARRLLNGELEPSKILNMSPNELKDGLMAEETASKEPEESEHMQLECIACGNTWYASTDEASTLSLDGPSAVTSVGTAPWATAKFEDVEKTLMSHHESEKSSADTFKKTTAAYVPVLDTQKSFSNKTKTLDAQKSFSRTKTEAASQSISIDVE</sequence>
<dbReference type="Proteomes" id="UP000655225">
    <property type="component" value="Unassembled WGS sequence"/>
</dbReference>
<feature type="region of interest" description="Disordered" evidence="1">
    <location>
        <begin position="533"/>
        <end position="558"/>
    </location>
</feature>
<evidence type="ECO:0000313" key="4">
    <source>
        <dbReference type="EMBL" id="KAF8379503.1"/>
    </source>
</evidence>
<feature type="region of interest" description="Disordered" evidence="1">
    <location>
        <begin position="255"/>
        <end position="279"/>
    </location>
</feature>
<name>A0A834YDB6_TETSI</name>
<gene>
    <name evidence="4" type="ORF">HHK36_028939</name>
</gene>
<feature type="region of interest" description="Disordered" evidence="1">
    <location>
        <begin position="323"/>
        <end position="356"/>
    </location>
</feature>
<dbReference type="Gene3D" id="2.30.30.490">
    <property type="match status" value="1"/>
</dbReference>
<accession>A0A834YDB6</accession>
<dbReference type="PROSITE" id="PS51321">
    <property type="entry name" value="TFIIS_CENTRAL"/>
    <property type="match status" value="1"/>
</dbReference>
<dbReference type="SMART" id="SM00510">
    <property type="entry name" value="TFS2M"/>
    <property type="match status" value="1"/>
</dbReference>
<dbReference type="Gene3D" id="1.10.472.30">
    <property type="entry name" value="Transcription elongation factor S-II, central domain"/>
    <property type="match status" value="1"/>
</dbReference>
<feature type="domain" description="TFIIS central" evidence="3">
    <location>
        <begin position="299"/>
        <end position="456"/>
    </location>
</feature>
<evidence type="ECO:0000259" key="3">
    <source>
        <dbReference type="PROSITE" id="PS51321"/>
    </source>
</evidence>
<feature type="compositionally biased region" description="Polar residues" evidence="1">
    <location>
        <begin position="339"/>
        <end position="349"/>
    </location>
</feature>
<dbReference type="OMA" id="ASEYCII"/>
<dbReference type="PANTHER" id="PTHR46871">
    <property type="entry name" value="BROMO-ADJACENT HOMOLOGY (BAH) DOMAIN-CONTAINING PROTEIN"/>
    <property type="match status" value="1"/>
</dbReference>
<keyword evidence="5" id="KW-1185">Reference proteome</keyword>
<organism evidence="4 5">
    <name type="scientific">Tetracentron sinense</name>
    <name type="common">Spur-leaf</name>
    <dbReference type="NCBI Taxonomy" id="13715"/>
    <lineage>
        <taxon>Eukaryota</taxon>
        <taxon>Viridiplantae</taxon>
        <taxon>Streptophyta</taxon>
        <taxon>Embryophyta</taxon>
        <taxon>Tracheophyta</taxon>
        <taxon>Spermatophyta</taxon>
        <taxon>Magnoliopsida</taxon>
        <taxon>Trochodendrales</taxon>
        <taxon>Trochodendraceae</taxon>
        <taxon>Tetracentron</taxon>
    </lineage>
</organism>
<dbReference type="EMBL" id="JABCRI010000022">
    <property type="protein sequence ID" value="KAF8379503.1"/>
    <property type="molecule type" value="Genomic_DNA"/>
</dbReference>
<dbReference type="InterPro" id="IPR043151">
    <property type="entry name" value="BAH_sf"/>
</dbReference>
<comment type="caution">
    <text evidence="4">The sequence shown here is derived from an EMBL/GenBank/DDBJ whole genome shotgun (WGS) entry which is preliminary data.</text>
</comment>
<dbReference type="OrthoDB" id="1922186at2759"/>
<dbReference type="AlphaFoldDB" id="A0A834YDB6"/>
<evidence type="ECO:0000256" key="1">
    <source>
        <dbReference type="SAM" id="MobiDB-lite"/>
    </source>
</evidence>
<dbReference type="Pfam" id="PF07500">
    <property type="entry name" value="TFIIS_M"/>
    <property type="match status" value="1"/>
</dbReference>
<dbReference type="InterPro" id="IPR036575">
    <property type="entry name" value="TFIIS_cen_dom_sf"/>
</dbReference>
<dbReference type="GO" id="GO:0006351">
    <property type="term" value="P:DNA-templated transcription"/>
    <property type="evidence" value="ECO:0007669"/>
    <property type="project" value="InterPro"/>
</dbReference>
<evidence type="ECO:0000313" key="5">
    <source>
        <dbReference type="Proteomes" id="UP000655225"/>
    </source>
</evidence>
<dbReference type="InterPro" id="IPR001025">
    <property type="entry name" value="BAH_dom"/>
</dbReference>
<dbReference type="PANTHER" id="PTHR46871:SF1">
    <property type="entry name" value="BROMO-ADJACENT HOMOLOGY (BAH) DOMAIN-CONTAINING PROTEIN"/>
    <property type="match status" value="1"/>
</dbReference>
<proteinExistence type="predicted"/>
<dbReference type="SUPFAM" id="SSF46942">
    <property type="entry name" value="Elongation factor TFIIS domain 2"/>
    <property type="match status" value="1"/>
</dbReference>
<feature type="compositionally biased region" description="Basic and acidic residues" evidence="1">
    <location>
        <begin position="255"/>
        <end position="273"/>
    </location>
</feature>